<comment type="caution">
    <text evidence="1">The sequence shown here is derived from an EMBL/GenBank/DDBJ whole genome shotgun (WGS) entry which is preliminary data.</text>
</comment>
<evidence type="ECO:0000313" key="2">
    <source>
        <dbReference type="Proteomes" id="UP000188268"/>
    </source>
</evidence>
<dbReference type="Gramene" id="OMO51113">
    <property type="protein sequence ID" value="OMO51113"/>
    <property type="gene ID" value="CCACVL1_30000"/>
</dbReference>
<dbReference type="AlphaFoldDB" id="A0A1R3FZ57"/>
<dbReference type="EMBL" id="AWWV01015949">
    <property type="protein sequence ID" value="OMO51113.1"/>
    <property type="molecule type" value="Genomic_DNA"/>
</dbReference>
<accession>A0A1R3FZ57</accession>
<dbReference type="Proteomes" id="UP000188268">
    <property type="component" value="Unassembled WGS sequence"/>
</dbReference>
<organism evidence="1 2">
    <name type="scientific">Corchorus capsularis</name>
    <name type="common">Jute</name>
    <dbReference type="NCBI Taxonomy" id="210143"/>
    <lineage>
        <taxon>Eukaryota</taxon>
        <taxon>Viridiplantae</taxon>
        <taxon>Streptophyta</taxon>
        <taxon>Embryophyta</taxon>
        <taxon>Tracheophyta</taxon>
        <taxon>Spermatophyta</taxon>
        <taxon>Magnoliopsida</taxon>
        <taxon>eudicotyledons</taxon>
        <taxon>Gunneridae</taxon>
        <taxon>Pentapetalae</taxon>
        <taxon>rosids</taxon>
        <taxon>malvids</taxon>
        <taxon>Malvales</taxon>
        <taxon>Malvaceae</taxon>
        <taxon>Grewioideae</taxon>
        <taxon>Apeibeae</taxon>
        <taxon>Corchorus</taxon>
    </lineage>
</organism>
<proteinExistence type="predicted"/>
<gene>
    <name evidence="1" type="ORF">CCACVL1_30000</name>
</gene>
<name>A0A1R3FZ57_COCAP</name>
<sequence length="40" mass="4539">MDSIIVTKERGGQTQRRKTPLITTFKSPGLKNHEIGKESR</sequence>
<protein>
    <submittedName>
        <fullName evidence="1">Uncharacterized protein</fullName>
    </submittedName>
</protein>
<evidence type="ECO:0000313" key="1">
    <source>
        <dbReference type="EMBL" id="OMO51113.1"/>
    </source>
</evidence>
<keyword evidence="2" id="KW-1185">Reference proteome</keyword>
<reference evidence="1 2" key="1">
    <citation type="submission" date="2013-09" db="EMBL/GenBank/DDBJ databases">
        <title>Corchorus capsularis genome sequencing.</title>
        <authorList>
            <person name="Alam M."/>
            <person name="Haque M.S."/>
            <person name="Islam M.S."/>
            <person name="Emdad E.M."/>
            <person name="Islam M.M."/>
            <person name="Ahmed B."/>
            <person name="Halim A."/>
            <person name="Hossen Q.M.M."/>
            <person name="Hossain M.Z."/>
            <person name="Ahmed R."/>
            <person name="Khan M.M."/>
            <person name="Islam R."/>
            <person name="Rashid M.M."/>
            <person name="Khan S.A."/>
            <person name="Rahman M.S."/>
            <person name="Alam M."/>
        </authorList>
    </citation>
    <scope>NUCLEOTIDE SEQUENCE [LARGE SCALE GENOMIC DNA]</scope>
    <source>
        <strain evidence="2">cv. CVL-1</strain>
        <tissue evidence="1">Whole seedling</tissue>
    </source>
</reference>